<dbReference type="NCBIfam" id="TIGR01544">
    <property type="entry name" value="HAD-SF-IE"/>
    <property type="match status" value="1"/>
</dbReference>
<keyword evidence="5 9" id="KW-0547">Nucleotide-binding</keyword>
<reference evidence="10" key="2">
    <citation type="journal article" date="2008" name="Genome Biol.">
        <title>Improved genome assembly and evidence-based global gene model set for the chordate Ciona intestinalis: new insight into intron and operon populations.</title>
        <authorList>
            <person name="Satou Y."/>
            <person name="Mineta K."/>
            <person name="Ogasawara M."/>
            <person name="Sasakura Y."/>
            <person name="Shoguchi E."/>
            <person name="Ueno K."/>
            <person name="Yamada L."/>
            <person name="Matsumoto J."/>
            <person name="Wasserscheid J."/>
            <person name="Dewar K."/>
            <person name="Wiley G.B."/>
            <person name="Macmil S.L."/>
            <person name="Roe B.A."/>
            <person name="Zeller R.W."/>
            <person name="Hastings K.E."/>
            <person name="Lemaire P."/>
            <person name="Lindquist E."/>
            <person name="Endo T."/>
            <person name="Hotta K."/>
            <person name="Inaba K."/>
        </authorList>
    </citation>
    <scope>NUCLEOTIDE SEQUENCE [LARGE SCALE GENOMIC DNA]</scope>
    <source>
        <strain evidence="10">wild type</strain>
    </source>
</reference>
<protein>
    <recommendedName>
        <fullName evidence="3 9">5'-nucleotidase</fullName>
        <ecNumber evidence="3 9">3.1.3.5</ecNumber>
    </recommendedName>
</protein>
<dbReference type="SUPFAM" id="SSF56784">
    <property type="entry name" value="HAD-like"/>
    <property type="match status" value="1"/>
</dbReference>
<keyword evidence="6 9" id="KW-0378">Hydrolase</keyword>
<dbReference type="EC" id="3.1.3.5" evidence="3 9"/>
<dbReference type="GeneTree" id="ENSGT00390000012959"/>
<keyword evidence="9" id="KW-0963">Cytoplasm</keyword>
<dbReference type="SFLD" id="SFLDS00003">
    <property type="entry name" value="Haloacid_Dehalogenase"/>
    <property type="match status" value="1"/>
</dbReference>
<comment type="catalytic activity">
    <reaction evidence="1 9">
        <text>a ribonucleoside 5'-phosphate + H2O = a ribonucleoside + phosphate</text>
        <dbReference type="Rhea" id="RHEA:12484"/>
        <dbReference type="ChEBI" id="CHEBI:15377"/>
        <dbReference type="ChEBI" id="CHEBI:18254"/>
        <dbReference type="ChEBI" id="CHEBI:43474"/>
        <dbReference type="ChEBI" id="CHEBI:58043"/>
        <dbReference type="EC" id="3.1.3.5"/>
    </reaction>
</comment>
<organism evidence="10 11">
    <name type="scientific">Ciona intestinalis</name>
    <name type="common">Transparent sea squirt</name>
    <name type="synonym">Ascidia intestinalis</name>
    <dbReference type="NCBI Taxonomy" id="7719"/>
    <lineage>
        <taxon>Eukaryota</taxon>
        <taxon>Metazoa</taxon>
        <taxon>Chordata</taxon>
        <taxon>Tunicata</taxon>
        <taxon>Ascidiacea</taxon>
        <taxon>Phlebobranchia</taxon>
        <taxon>Cionidae</taxon>
        <taxon>Ciona</taxon>
    </lineage>
</organism>
<reference evidence="10" key="3">
    <citation type="submission" date="2025-08" db="UniProtKB">
        <authorList>
            <consortium name="Ensembl"/>
        </authorList>
    </citation>
    <scope>IDENTIFICATION</scope>
</reference>
<dbReference type="FunCoup" id="F6WWW9">
    <property type="interactions" value="108"/>
</dbReference>
<dbReference type="AlphaFoldDB" id="F6WWW9"/>
<dbReference type="GO" id="GO:0008253">
    <property type="term" value="F:5'-nucleotidase activity"/>
    <property type="evidence" value="ECO:0000318"/>
    <property type="project" value="GO_Central"/>
</dbReference>
<evidence type="ECO:0000256" key="8">
    <source>
        <dbReference type="ARBA" id="ARBA00023080"/>
    </source>
</evidence>
<comment type="similarity">
    <text evidence="2 9">Belongs to the pyrimidine 5'-nucleotidase family.</text>
</comment>
<reference evidence="10" key="4">
    <citation type="submission" date="2025-09" db="UniProtKB">
        <authorList>
            <consortium name="Ensembl"/>
        </authorList>
    </citation>
    <scope>IDENTIFICATION</scope>
</reference>
<dbReference type="SFLD" id="SFLDG01128">
    <property type="entry name" value="C1.4:_5'-Nucleotidase_Like"/>
    <property type="match status" value="1"/>
</dbReference>
<dbReference type="InParanoid" id="F6WWW9"/>
<evidence type="ECO:0000256" key="2">
    <source>
        <dbReference type="ARBA" id="ARBA00008389"/>
    </source>
</evidence>
<keyword evidence="4" id="KW-0479">Metal-binding</keyword>
<dbReference type="PANTHER" id="PTHR13045:SF0">
    <property type="entry name" value="7-METHYLGUANOSINE PHOSPHATE-SPECIFIC 5'-NUCLEOTIDASE"/>
    <property type="match status" value="1"/>
</dbReference>
<dbReference type="Gene3D" id="1.10.150.340">
    <property type="entry name" value="Pyrimidine 5'-nucleotidase (UMPH-1), N-terminal domain"/>
    <property type="match status" value="1"/>
</dbReference>
<dbReference type="InterPro" id="IPR023214">
    <property type="entry name" value="HAD_sf"/>
</dbReference>
<dbReference type="STRING" id="7719.ENSCINP00000019385"/>
<keyword evidence="8 9" id="KW-0546">Nucleotide metabolism</keyword>
<name>F6WWW9_CIOIN</name>
<evidence type="ECO:0000256" key="5">
    <source>
        <dbReference type="ARBA" id="ARBA00022741"/>
    </source>
</evidence>
<reference evidence="11" key="1">
    <citation type="journal article" date="2002" name="Science">
        <title>The draft genome of Ciona intestinalis: insights into chordate and vertebrate origins.</title>
        <authorList>
            <person name="Dehal P."/>
            <person name="Satou Y."/>
            <person name="Campbell R.K."/>
            <person name="Chapman J."/>
            <person name="Degnan B."/>
            <person name="De Tomaso A."/>
            <person name="Davidson B."/>
            <person name="Di Gregorio A."/>
            <person name="Gelpke M."/>
            <person name="Goodstein D.M."/>
            <person name="Harafuji N."/>
            <person name="Hastings K.E."/>
            <person name="Ho I."/>
            <person name="Hotta K."/>
            <person name="Huang W."/>
            <person name="Kawashima T."/>
            <person name="Lemaire P."/>
            <person name="Martinez D."/>
            <person name="Meinertzhagen I.A."/>
            <person name="Necula S."/>
            <person name="Nonaka M."/>
            <person name="Putnam N."/>
            <person name="Rash S."/>
            <person name="Saiga H."/>
            <person name="Satake M."/>
            <person name="Terry A."/>
            <person name="Yamada L."/>
            <person name="Wang H.G."/>
            <person name="Awazu S."/>
            <person name="Azumi K."/>
            <person name="Boore J."/>
            <person name="Branno M."/>
            <person name="Chin-Bow S."/>
            <person name="DeSantis R."/>
            <person name="Doyle S."/>
            <person name="Francino P."/>
            <person name="Keys D.N."/>
            <person name="Haga S."/>
            <person name="Hayashi H."/>
            <person name="Hino K."/>
            <person name="Imai K.S."/>
            <person name="Inaba K."/>
            <person name="Kano S."/>
            <person name="Kobayashi K."/>
            <person name="Kobayashi M."/>
            <person name="Lee B.I."/>
            <person name="Makabe K.W."/>
            <person name="Manohar C."/>
            <person name="Matassi G."/>
            <person name="Medina M."/>
            <person name="Mochizuki Y."/>
            <person name="Mount S."/>
            <person name="Morishita T."/>
            <person name="Miura S."/>
            <person name="Nakayama A."/>
            <person name="Nishizaka S."/>
            <person name="Nomoto H."/>
            <person name="Ohta F."/>
            <person name="Oishi K."/>
            <person name="Rigoutsos I."/>
            <person name="Sano M."/>
            <person name="Sasaki A."/>
            <person name="Sasakura Y."/>
            <person name="Shoguchi E."/>
            <person name="Shin-i T."/>
            <person name="Spagnuolo A."/>
            <person name="Stainier D."/>
            <person name="Suzuki M.M."/>
            <person name="Tassy O."/>
            <person name="Takatori N."/>
            <person name="Tokuoka M."/>
            <person name="Yagi K."/>
            <person name="Yoshizaki F."/>
            <person name="Wada S."/>
            <person name="Zhang C."/>
            <person name="Hyatt P.D."/>
            <person name="Larimer F."/>
            <person name="Detter C."/>
            <person name="Doggett N."/>
            <person name="Glavina T."/>
            <person name="Hawkins T."/>
            <person name="Richardson P."/>
            <person name="Lucas S."/>
            <person name="Kohara Y."/>
            <person name="Levine M."/>
            <person name="Satoh N."/>
            <person name="Rokhsar D.S."/>
        </authorList>
    </citation>
    <scope>NUCLEOTIDE SEQUENCE [LARGE SCALE GENOMIC DNA]</scope>
</reference>
<dbReference type="InterPro" id="IPR036412">
    <property type="entry name" value="HAD-like_sf"/>
</dbReference>
<evidence type="ECO:0000256" key="7">
    <source>
        <dbReference type="ARBA" id="ARBA00022842"/>
    </source>
</evidence>
<sequence length="288" mass="32749">KMREEKGGKIFIKDEDVVSKKIQNLIDGGVDSFQVISDFDRTLSRASYNGEKCTTCHGILESSIVFNEETQKDLAALKKRFYAIEIDPTMTIEEKCPYMVEWWETAHKIMIKSKVKRTSIQQAVTESNVILKDNCKEMFQILNQNSVPLLIFSAGIADVLMEVLYQKSSFLPNIKVVSNFMKFDENGVLVGFEGELIHVYNKNEGALTDSAYWYFEDIKHRHNICLLGDSMGDLHMADGVPDVNTCLKIGYLNEKVEHLLPRYIDAWDIVLVDDPTMDVANVLFAAIT</sequence>
<dbReference type="GO" id="GO:0005737">
    <property type="term" value="C:cytoplasm"/>
    <property type="evidence" value="ECO:0000318"/>
    <property type="project" value="GO_Central"/>
</dbReference>
<dbReference type="FunFam" id="3.40.50.1000:FF:000032">
    <property type="entry name" value="Cytosolic 5-nucleotidase 3-like"/>
    <property type="match status" value="1"/>
</dbReference>
<evidence type="ECO:0000256" key="9">
    <source>
        <dbReference type="RuleBase" id="RU361276"/>
    </source>
</evidence>
<dbReference type="GO" id="GO:0009117">
    <property type="term" value="P:nucleotide metabolic process"/>
    <property type="evidence" value="ECO:0007669"/>
    <property type="project" value="UniProtKB-KW"/>
</dbReference>
<comment type="subcellular location">
    <subcellularLocation>
        <location evidence="9">Cytoplasm</location>
    </subcellularLocation>
</comment>
<evidence type="ECO:0000256" key="1">
    <source>
        <dbReference type="ARBA" id="ARBA00000815"/>
    </source>
</evidence>
<dbReference type="Ensembl" id="ENSCINT00000019385.3">
    <property type="protein sequence ID" value="ENSCINP00000019385.3"/>
    <property type="gene ID" value="ENSCING00000009520.3"/>
</dbReference>
<dbReference type="Proteomes" id="UP000008144">
    <property type="component" value="Chromosome 3"/>
</dbReference>
<evidence type="ECO:0000256" key="6">
    <source>
        <dbReference type="ARBA" id="ARBA00022801"/>
    </source>
</evidence>
<proteinExistence type="inferred from homology"/>
<dbReference type="Pfam" id="PF05822">
    <property type="entry name" value="UMPH-1"/>
    <property type="match status" value="1"/>
</dbReference>
<evidence type="ECO:0000313" key="10">
    <source>
        <dbReference type="Ensembl" id="ENSCINP00000019385.3"/>
    </source>
</evidence>
<evidence type="ECO:0000256" key="3">
    <source>
        <dbReference type="ARBA" id="ARBA00012643"/>
    </source>
</evidence>
<dbReference type="FunFam" id="1.10.150.340:FF:000001">
    <property type="entry name" value="Cytosolic 5-nucleotidase 3-like"/>
    <property type="match status" value="1"/>
</dbReference>
<dbReference type="GO" id="GO:0000287">
    <property type="term" value="F:magnesium ion binding"/>
    <property type="evidence" value="ECO:0007669"/>
    <property type="project" value="InterPro"/>
</dbReference>
<keyword evidence="7" id="KW-0460">Magnesium</keyword>
<dbReference type="InterPro" id="IPR006434">
    <property type="entry name" value="Pyrimidine_nucleotidase_eu"/>
</dbReference>
<dbReference type="OMA" id="HIPWIYL"/>
<accession>F6WWW9</accession>
<keyword evidence="11" id="KW-1185">Reference proteome</keyword>
<dbReference type="Gene3D" id="3.40.50.1000">
    <property type="entry name" value="HAD superfamily/HAD-like"/>
    <property type="match status" value="1"/>
</dbReference>
<evidence type="ECO:0000313" key="11">
    <source>
        <dbReference type="Proteomes" id="UP000008144"/>
    </source>
</evidence>
<dbReference type="EMBL" id="EAAA01001687">
    <property type="status" value="NOT_ANNOTATED_CDS"/>
    <property type="molecule type" value="Genomic_DNA"/>
</dbReference>
<dbReference type="PANTHER" id="PTHR13045">
    <property type="entry name" value="5'-NUCLEOTIDASE"/>
    <property type="match status" value="1"/>
</dbReference>
<dbReference type="HOGENOM" id="CLU_048584_0_2_1"/>
<dbReference type="GO" id="GO:0000166">
    <property type="term" value="F:nucleotide binding"/>
    <property type="evidence" value="ECO:0007669"/>
    <property type="project" value="UniProtKB-KW"/>
</dbReference>
<evidence type="ECO:0000256" key="4">
    <source>
        <dbReference type="ARBA" id="ARBA00022723"/>
    </source>
</evidence>